<dbReference type="EMBL" id="BARS01010027">
    <property type="protein sequence ID" value="GAF88894.1"/>
    <property type="molecule type" value="Genomic_DNA"/>
</dbReference>
<feature type="compositionally biased region" description="Basic and acidic residues" evidence="1">
    <location>
        <begin position="38"/>
        <end position="52"/>
    </location>
</feature>
<sequence>MLLSDILGHDCSEVLAKAREVLKASEAGEQEPWAVDLAEVRSAAEEERREEAQTGSPTDQVQAAPQGGQEVEREVPTNVATKETPQVPSPPKRRITQRVHAKRSSKEQIIHTRRVTDGNRCEELAERFEESQGRFPLRVSPLQGTEGFGCDVLSFGSGVERDQFEQENGKPLHLVKRFIEVKGRSSHRGSVPLAGNEKNAARAYGERYHIYRVYEAETGQRWQVVELADPLAYEWEVSYDVDLFRRPEAKYWDVGATESDESTEGEQAA</sequence>
<feature type="domain" description="Protein NO VEIN C-terminal" evidence="2">
    <location>
        <begin position="141"/>
        <end position="223"/>
    </location>
</feature>
<feature type="compositionally biased region" description="Basic residues" evidence="1">
    <location>
        <begin position="91"/>
        <end position="103"/>
    </location>
</feature>
<accession>X0T6Q7</accession>
<comment type="caution">
    <text evidence="3">The sequence shown here is derived from an EMBL/GenBank/DDBJ whole genome shotgun (WGS) entry which is preliminary data.</text>
</comment>
<gene>
    <name evidence="3" type="ORF">S01H1_18708</name>
</gene>
<dbReference type="AlphaFoldDB" id="X0T6Q7"/>
<protein>
    <recommendedName>
        <fullName evidence="2">Protein NO VEIN C-terminal domain-containing protein</fullName>
    </recommendedName>
</protein>
<feature type="non-terminal residue" evidence="3">
    <location>
        <position position="269"/>
    </location>
</feature>
<name>X0T6Q7_9ZZZZ</name>
<evidence type="ECO:0000313" key="3">
    <source>
        <dbReference type="EMBL" id="GAF88894.1"/>
    </source>
</evidence>
<dbReference type="Pfam" id="PF13020">
    <property type="entry name" value="NOV_C"/>
    <property type="match status" value="1"/>
</dbReference>
<organism evidence="3">
    <name type="scientific">marine sediment metagenome</name>
    <dbReference type="NCBI Taxonomy" id="412755"/>
    <lineage>
        <taxon>unclassified sequences</taxon>
        <taxon>metagenomes</taxon>
        <taxon>ecological metagenomes</taxon>
    </lineage>
</organism>
<feature type="compositionally biased region" description="Polar residues" evidence="1">
    <location>
        <begin position="53"/>
        <end position="63"/>
    </location>
</feature>
<evidence type="ECO:0000256" key="1">
    <source>
        <dbReference type="SAM" id="MobiDB-lite"/>
    </source>
</evidence>
<proteinExistence type="predicted"/>
<feature type="region of interest" description="Disordered" evidence="1">
    <location>
        <begin position="24"/>
        <end position="107"/>
    </location>
</feature>
<evidence type="ECO:0000259" key="2">
    <source>
        <dbReference type="Pfam" id="PF13020"/>
    </source>
</evidence>
<dbReference type="InterPro" id="IPR024975">
    <property type="entry name" value="NOV_C"/>
</dbReference>
<reference evidence="3" key="1">
    <citation type="journal article" date="2014" name="Front. Microbiol.">
        <title>High frequency of phylogenetically diverse reductive dehalogenase-homologous genes in deep subseafloor sedimentary metagenomes.</title>
        <authorList>
            <person name="Kawai M."/>
            <person name="Futagami T."/>
            <person name="Toyoda A."/>
            <person name="Takaki Y."/>
            <person name="Nishi S."/>
            <person name="Hori S."/>
            <person name="Arai W."/>
            <person name="Tsubouchi T."/>
            <person name="Morono Y."/>
            <person name="Uchiyama I."/>
            <person name="Ito T."/>
            <person name="Fujiyama A."/>
            <person name="Inagaki F."/>
            <person name="Takami H."/>
        </authorList>
    </citation>
    <scope>NUCLEOTIDE SEQUENCE</scope>
    <source>
        <strain evidence="3">Expedition CK06-06</strain>
    </source>
</reference>